<protein>
    <submittedName>
        <fullName evidence="5">CopY family transcriptional regulator</fullName>
    </submittedName>
</protein>
<reference evidence="5 6" key="1">
    <citation type="submission" date="2016-07" db="EMBL/GenBank/DDBJ databases">
        <title>Draft genome of Streptomyces diastatochromogenes.</title>
        <authorList>
            <person name="Podduturi R."/>
            <person name="Lukassen M.B."/>
            <person name="Clausen N."/>
            <person name="Nielsen J.L."/>
            <person name="Jorgensen N.O."/>
        </authorList>
    </citation>
    <scope>NUCLEOTIDE SEQUENCE [LARGE SCALE GENOMIC DNA]</scope>
    <source>
        <strain evidence="5 6">DSM 40608</strain>
    </source>
</reference>
<name>A0A233SH74_STRDA</name>
<sequence>MRRLGDLEAEIMDRLWTWNRPATVREVVDDINRSREIAYTTVMTVANILYTKGWLLRGKQGRAWTYTPVRSREAYAAALMEDGLEASKDRPAALVHFVENMSEDELAALHEALRNVGRQAKS</sequence>
<evidence type="ECO:0000256" key="3">
    <source>
        <dbReference type="ARBA" id="ARBA00023125"/>
    </source>
</evidence>
<dbReference type="InterPro" id="IPR036388">
    <property type="entry name" value="WH-like_DNA-bd_sf"/>
</dbReference>
<dbReference type="AlphaFoldDB" id="A0A233SH74"/>
<dbReference type="Proteomes" id="UP000215483">
    <property type="component" value="Unassembled WGS sequence"/>
</dbReference>
<evidence type="ECO:0000256" key="4">
    <source>
        <dbReference type="ARBA" id="ARBA00023163"/>
    </source>
</evidence>
<dbReference type="GO" id="GO:0003677">
    <property type="term" value="F:DNA binding"/>
    <property type="evidence" value="ECO:0007669"/>
    <property type="project" value="UniProtKB-KW"/>
</dbReference>
<keyword evidence="6" id="KW-1185">Reference proteome</keyword>
<keyword evidence="3" id="KW-0238">DNA-binding</keyword>
<proteinExistence type="inferred from homology"/>
<keyword evidence="2" id="KW-0805">Transcription regulation</keyword>
<comment type="similarity">
    <text evidence="1">Belongs to the BlaI transcriptional regulatory family.</text>
</comment>
<dbReference type="EMBL" id="MCGQ01000014">
    <property type="protein sequence ID" value="OXY95013.1"/>
    <property type="molecule type" value="Genomic_DNA"/>
</dbReference>
<dbReference type="PIRSF" id="PIRSF019455">
    <property type="entry name" value="CopR_AtkY"/>
    <property type="match status" value="1"/>
</dbReference>
<dbReference type="GO" id="GO:0045892">
    <property type="term" value="P:negative regulation of DNA-templated transcription"/>
    <property type="evidence" value="ECO:0007669"/>
    <property type="project" value="InterPro"/>
</dbReference>
<dbReference type="Gene3D" id="6.10.140.850">
    <property type="match status" value="1"/>
</dbReference>
<dbReference type="OrthoDB" id="9813987at2"/>
<keyword evidence="4" id="KW-0804">Transcription</keyword>
<accession>A0A233SH74</accession>
<evidence type="ECO:0000256" key="2">
    <source>
        <dbReference type="ARBA" id="ARBA00023015"/>
    </source>
</evidence>
<dbReference type="InterPro" id="IPR036390">
    <property type="entry name" value="WH_DNA-bd_sf"/>
</dbReference>
<dbReference type="SUPFAM" id="SSF46785">
    <property type="entry name" value="Winged helix' DNA-binding domain"/>
    <property type="match status" value="1"/>
</dbReference>
<evidence type="ECO:0000313" key="5">
    <source>
        <dbReference type="EMBL" id="OXY95013.1"/>
    </source>
</evidence>
<dbReference type="RefSeq" id="WP_094217650.1">
    <property type="nucleotide sequence ID" value="NZ_JBHYTI010000121.1"/>
</dbReference>
<comment type="caution">
    <text evidence="5">The sequence shown here is derived from an EMBL/GenBank/DDBJ whole genome shotgun (WGS) entry which is preliminary data.</text>
</comment>
<evidence type="ECO:0000256" key="1">
    <source>
        <dbReference type="ARBA" id="ARBA00011046"/>
    </source>
</evidence>
<gene>
    <name evidence="5" type="ORF">BEK98_18070</name>
</gene>
<dbReference type="InterPro" id="IPR005650">
    <property type="entry name" value="BlaI_family"/>
</dbReference>
<dbReference type="Gene3D" id="1.10.10.10">
    <property type="entry name" value="Winged helix-like DNA-binding domain superfamily/Winged helix DNA-binding domain"/>
    <property type="match status" value="1"/>
</dbReference>
<organism evidence="5 6">
    <name type="scientific">Streptomyces diastatochromogenes</name>
    <dbReference type="NCBI Taxonomy" id="42236"/>
    <lineage>
        <taxon>Bacteria</taxon>
        <taxon>Bacillati</taxon>
        <taxon>Actinomycetota</taxon>
        <taxon>Actinomycetes</taxon>
        <taxon>Kitasatosporales</taxon>
        <taxon>Streptomycetaceae</taxon>
        <taxon>Streptomyces</taxon>
    </lineage>
</organism>
<evidence type="ECO:0000313" key="6">
    <source>
        <dbReference type="Proteomes" id="UP000215483"/>
    </source>
</evidence>
<dbReference type="Pfam" id="PF03965">
    <property type="entry name" value="Penicillinase_R"/>
    <property type="match status" value="1"/>
</dbReference>